<proteinExistence type="inferred from homology"/>
<keyword evidence="4" id="KW-1015">Disulfide bond</keyword>
<dbReference type="Proteomes" id="UP000183605">
    <property type="component" value="Unassembled WGS sequence"/>
</dbReference>
<dbReference type="SUPFAM" id="SSF52833">
    <property type="entry name" value="Thioredoxin-like"/>
    <property type="match status" value="1"/>
</dbReference>
<protein>
    <recommendedName>
        <fullName evidence="8">Thioredoxin domain-containing protein</fullName>
    </recommendedName>
</protein>
<feature type="compositionally biased region" description="Low complexity" evidence="6">
    <location>
        <begin position="43"/>
        <end position="54"/>
    </location>
</feature>
<keyword evidence="5" id="KW-0676">Redox-active center</keyword>
<keyword evidence="7" id="KW-1133">Transmembrane helix</keyword>
<organism evidence="9 10">
    <name type="scientific">Candidatus Beckwithbacteria bacterium CG2_30_44_31</name>
    <dbReference type="NCBI Taxonomy" id="1805035"/>
    <lineage>
        <taxon>Bacteria</taxon>
        <taxon>Candidatus Beckwithiibacteriota</taxon>
    </lineage>
</organism>
<dbReference type="InterPro" id="IPR012336">
    <property type="entry name" value="Thioredoxin-like_fold"/>
</dbReference>
<feature type="domain" description="Thioredoxin" evidence="8">
    <location>
        <begin position="43"/>
        <end position="242"/>
    </location>
</feature>
<evidence type="ECO:0000256" key="3">
    <source>
        <dbReference type="ARBA" id="ARBA00023002"/>
    </source>
</evidence>
<evidence type="ECO:0000259" key="8">
    <source>
        <dbReference type="PROSITE" id="PS51352"/>
    </source>
</evidence>
<evidence type="ECO:0000256" key="1">
    <source>
        <dbReference type="ARBA" id="ARBA00005791"/>
    </source>
</evidence>
<feature type="region of interest" description="Disordered" evidence="6">
    <location>
        <begin position="39"/>
        <end position="61"/>
    </location>
</feature>
<dbReference type="AlphaFoldDB" id="A0A1J5AYW6"/>
<accession>A0A1J5AYW6</accession>
<dbReference type="InterPro" id="IPR036249">
    <property type="entry name" value="Thioredoxin-like_sf"/>
</dbReference>
<evidence type="ECO:0000313" key="9">
    <source>
        <dbReference type="EMBL" id="OIP03716.1"/>
    </source>
</evidence>
<evidence type="ECO:0000256" key="7">
    <source>
        <dbReference type="SAM" id="Phobius"/>
    </source>
</evidence>
<feature type="transmembrane region" description="Helical" evidence="7">
    <location>
        <begin position="12"/>
        <end position="29"/>
    </location>
</feature>
<dbReference type="Gene3D" id="3.40.30.10">
    <property type="entry name" value="Glutaredoxin"/>
    <property type="match status" value="1"/>
</dbReference>
<evidence type="ECO:0000256" key="2">
    <source>
        <dbReference type="ARBA" id="ARBA00022729"/>
    </source>
</evidence>
<comment type="caution">
    <text evidence="9">The sequence shown here is derived from an EMBL/GenBank/DDBJ whole genome shotgun (WGS) entry which is preliminary data.</text>
</comment>
<reference evidence="9 10" key="1">
    <citation type="journal article" date="2016" name="Environ. Microbiol.">
        <title>Genomic resolution of a cold subsurface aquifer community provides metabolic insights for novel microbes adapted to high CO concentrations.</title>
        <authorList>
            <person name="Probst A.J."/>
            <person name="Castelle C.J."/>
            <person name="Singh A."/>
            <person name="Brown C.T."/>
            <person name="Anantharaman K."/>
            <person name="Sharon I."/>
            <person name="Hug L.A."/>
            <person name="Burstein D."/>
            <person name="Emerson J.B."/>
            <person name="Thomas B.C."/>
            <person name="Banfield J.F."/>
        </authorList>
    </citation>
    <scope>NUCLEOTIDE SEQUENCE [LARGE SCALE GENOMIC DNA]</scope>
    <source>
        <strain evidence="9">CG2_30_44_31</strain>
    </source>
</reference>
<dbReference type="PROSITE" id="PS51352">
    <property type="entry name" value="THIOREDOXIN_2"/>
    <property type="match status" value="1"/>
</dbReference>
<dbReference type="InterPro" id="IPR013766">
    <property type="entry name" value="Thioredoxin_domain"/>
</dbReference>
<keyword evidence="2" id="KW-0732">Signal</keyword>
<evidence type="ECO:0000256" key="4">
    <source>
        <dbReference type="ARBA" id="ARBA00023157"/>
    </source>
</evidence>
<dbReference type="EMBL" id="MNXQ01000026">
    <property type="protein sequence ID" value="OIP03716.1"/>
    <property type="molecule type" value="Genomic_DNA"/>
</dbReference>
<name>A0A1J5AYW6_9BACT</name>
<keyword evidence="7" id="KW-0472">Membrane</keyword>
<comment type="similarity">
    <text evidence="1">Belongs to the thioredoxin family. DsbA subfamily.</text>
</comment>
<dbReference type="PANTHER" id="PTHR13887:SF14">
    <property type="entry name" value="DISULFIDE BOND FORMATION PROTEIN D"/>
    <property type="match status" value="1"/>
</dbReference>
<evidence type="ECO:0000256" key="6">
    <source>
        <dbReference type="SAM" id="MobiDB-lite"/>
    </source>
</evidence>
<dbReference type="GO" id="GO:0016491">
    <property type="term" value="F:oxidoreductase activity"/>
    <property type="evidence" value="ECO:0007669"/>
    <property type="project" value="UniProtKB-KW"/>
</dbReference>
<dbReference type="PANTHER" id="PTHR13887">
    <property type="entry name" value="GLUTATHIONE S-TRANSFERASE KAPPA"/>
    <property type="match status" value="1"/>
</dbReference>
<keyword evidence="7" id="KW-0812">Transmembrane</keyword>
<dbReference type="Pfam" id="PF13462">
    <property type="entry name" value="Thioredoxin_4"/>
    <property type="match status" value="1"/>
</dbReference>
<gene>
    <name evidence="9" type="ORF">AUK18_01310</name>
</gene>
<keyword evidence="3" id="KW-0560">Oxidoreductase</keyword>
<evidence type="ECO:0000313" key="10">
    <source>
        <dbReference type="Proteomes" id="UP000183605"/>
    </source>
</evidence>
<evidence type="ECO:0000256" key="5">
    <source>
        <dbReference type="ARBA" id="ARBA00023284"/>
    </source>
</evidence>
<sequence length="242" mass="26298">MTEKKKNLLQPIMVGLLVIAAFAIGSMWTELKMLKSGNQPAGKPVASQQPQQQAEEPKEVSDDVWKEIIKNPTAVKGDSKAKVTLVEFTDFQCPFCKRYAEETLGQIEKEYMATGKVRYIAKTLPLEFHQFAQAAAEAAKCAGVQGKYFEYSTLLFKNQDSWSTETDVTKTFAGYATSLGLNEAKFSQCVANGEQKAAVAADVALAKRGGLGGTPSFVINGKILVGAQPFVQFKAAIDEALK</sequence>